<dbReference type="Proteomes" id="UP001164459">
    <property type="component" value="Chromosome"/>
</dbReference>
<organism evidence="5 6">
    <name type="scientific">Nannocystis punicea</name>
    <dbReference type="NCBI Taxonomy" id="2995304"/>
    <lineage>
        <taxon>Bacteria</taxon>
        <taxon>Pseudomonadati</taxon>
        <taxon>Myxococcota</taxon>
        <taxon>Polyangia</taxon>
        <taxon>Nannocystales</taxon>
        <taxon>Nannocystaceae</taxon>
        <taxon>Nannocystis</taxon>
    </lineage>
</organism>
<gene>
    <name evidence="5" type="ORF">O0S08_24640</name>
</gene>
<evidence type="ECO:0000256" key="3">
    <source>
        <dbReference type="ARBA" id="ARBA00023157"/>
    </source>
</evidence>
<name>A0ABY7HJ45_9BACT</name>
<accession>A0ABY7HJ45</accession>
<feature type="compositionally biased region" description="Low complexity" evidence="4">
    <location>
        <begin position="106"/>
        <end position="119"/>
    </location>
</feature>
<feature type="region of interest" description="Disordered" evidence="4">
    <location>
        <begin position="59"/>
        <end position="79"/>
    </location>
</feature>
<keyword evidence="1" id="KW-0732">Signal</keyword>
<keyword evidence="6" id="KW-1185">Reference proteome</keyword>
<evidence type="ECO:0008006" key="7">
    <source>
        <dbReference type="Google" id="ProtNLM"/>
    </source>
</evidence>
<reference evidence="5" key="1">
    <citation type="submission" date="2022-11" db="EMBL/GenBank/DDBJ databases">
        <title>Minimal conservation of predation-associated metabolite biosynthetic gene clusters underscores biosynthetic potential of Myxococcota including descriptions for ten novel species: Archangium lansinium sp. nov., Myxococcus landrumus sp. nov., Nannocystis bai.</title>
        <authorList>
            <person name="Ahearne A."/>
            <person name="Stevens C."/>
            <person name="Dowd S."/>
        </authorList>
    </citation>
    <scope>NUCLEOTIDE SEQUENCE</scope>
    <source>
        <strain evidence="5">Fl3</strain>
    </source>
</reference>
<dbReference type="RefSeq" id="WP_269041690.1">
    <property type="nucleotide sequence ID" value="NZ_CP114040.1"/>
</dbReference>
<keyword evidence="2" id="KW-0677">Repeat</keyword>
<dbReference type="NCBIfam" id="TIGR02232">
    <property type="entry name" value="myxo_disulf_rpt"/>
    <property type="match status" value="1"/>
</dbReference>
<sequence length="139" mass="14586">MTTCPQHCTEPTCGNGVKEESEPCDDGNKVDGDACTNACTTGGDGILWPGEEELPPLLHRRPLKNSARPTPRLRLPKAAGEGSAFRCATCERLDPRRPRATHRLATAHPSPAASPSASRATNACSSCASISSATSFITV</sequence>
<evidence type="ECO:0000256" key="2">
    <source>
        <dbReference type="ARBA" id="ARBA00022737"/>
    </source>
</evidence>
<dbReference type="EMBL" id="CP114040">
    <property type="protein sequence ID" value="WAS99329.1"/>
    <property type="molecule type" value="Genomic_DNA"/>
</dbReference>
<evidence type="ECO:0000256" key="4">
    <source>
        <dbReference type="SAM" id="MobiDB-lite"/>
    </source>
</evidence>
<evidence type="ECO:0000313" key="6">
    <source>
        <dbReference type="Proteomes" id="UP001164459"/>
    </source>
</evidence>
<dbReference type="InterPro" id="IPR011936">
    <property type="entry name" value="Myxo_disulph_rpt"/>
</dbReference>
<keyword evidence="3" id="KW-1015">Disulfide bond</keyword>
<evidence type="ECO:0000313" key="5">
    <source>
        <dbReference type="EMBL" id="WAS99329.1"/>
    </source>
</evidence>
<protein>
    <recommendedName>
        <fullName evidence="7">Myxococcus cysteine-rich repeat-containing protein</fullName>
    </recommendedName>
</protein>
<evidence type="ECO:0000256" key="1">
    <source>
        <dbReference type="ARBA" id="ARBA00022729"/>
    </source>
</evidence>
<feature type="region of interest" description="Disordered" evidence="4">
    <location>
        <begin position="96"/>
        <end position="119"/>
    </location>
</feature>
<proteinExistence type="predicted"/>